<dbReference type="Proteomes" id="UP000799324">
    <property type="component" value="Unassembled WGS sequence"/>
</dbReference>
<dbReference type="EMBL" id="MU004318">
    <property type="protein sequence ID" value="KAF2658132.1"/>
    <property type="molecule type" value="Genomic_DNA"/>
</dbReference>
<sequence length="70" mass="7895">MRARRAAQTAQECEVVVGDVLCRLWSSSRMALARHAAKQSASVHLLHRPSPRVIISPLPRRAQVRARAWQ</sequence>
<protein>
    <submittedName>
        <fullName evidence="1">Uncharacterized protein</fullName>
    </submittedName>
</protein>
<organism evidence="1 2">
    <name type="scientific">Lophiostoma macrostomum CBS 122681</name>
    <dbReference type="NCBI Taxonomy" id="1314788"/>
    <lineage>
        <taxon>Eukaryota</taxon>
        <taxon>Fungi</taxon>
        <taxon>Dikarya</taxon>
        <taxon>Ascomycota</taxon>
        <taxon>Pezizomycotina</taxon>
        <taxon>Dothideomycetes</taxon>
        <taxon>Pleosporomycetidae</taxon>
        <taxon>Pleosporales</taxon>
        <taxon>Lophiostomataceae</taxon>
        <taxon>Lophiostoma</taxon>
    </lineage>
</organism>
<gene>
    <name evidence="1" type="ORF">K491DRAFT_296549</name>
</gene>
<accession>A0A6A6TEI7</accession>
<evidence type="ECO:0000313" key="1">
    <source>
        <dbReference type="EMBL" id="KAF2658132.1"/>
    </source>
</evidence>
<name>A0A6A6TEI7_9PLEO</name>
<dbReference type="AlphaFoldDB" id="A0A6A6TEI7"/>
<proteinExistence type="predicted"/>
<evidence type="ECO:0000313" key="2">
    <source>
        <dbReference type="Proteomes" id="UP000799324"/>
    </source>
</evidence>
<keyword evidence="2" id="KW-1185">Reference proteome</keyword>
<reference evidence="1" key="1">
    <citation type="journal article" date="2020" name="Stud. Mycol.">
        <title>101 Dothideomycetes genomes: a test case for predicting lifestyles and emergence of pathogens.</title>
        <authorList>
            <person name="Haridas S."/>
            <person name="Albert R."/>
            <person name="Binder M."/>
            <person name="Bloem J."/>
            <person name="Labutti K."/>
            <person name="Salamov A."/>
            <person name="Andreopoulos B."/>
            <person name="Baker S."/>
            <person name="Barry K."/>
            <person name="Bills G."/>
            <person name="Bluhm B."/>
            <person name="Cannon C."/>
            <person name="Castanera R."/>
            <person name="Culley D."/>
            <person name="Daum C."/>
            <person name="Ezra D."/>
            <person name="Gonzalez J."/>
            <person name="Henrissat B."/>
            <person name="Kuo A."/>
            <person name="Liang C."/>
            <person name="Lipzen A."/>
            <person name="Lutzoni F."/>
            <person name="Magnuson J."/>
            <person name="Mondo S."/>
            <person name="Nolan M."/>
            <person name="Ohm R."/>
            <person name="Pangilinan J."/>
            <person name="Park H.-J."/>
            <person name="Ramirez L."/>
            <person name="Alfaro M."/>
            <person name="Sun H."/>
            <person name="Tritt A."/>
            <person name="Yoshinaga Y."/>
            <person name="Zwiers L.-H."/>
            <person name="Turgeon B."/>
            <person name="Goodwin S."/>
            <person name="Spatafora J."/>
            <person name="Crous P."/>
            <person name="Grigoriev I."/>
        </authorList>
    </citation>
    <scope>NUCLEOTIDE SEQUENCE</scope>
    <source>
        <strain evidence="1">CBS 122681</strain>
    </source>
</reference>